<evidence type="ECO:0000313" key="2">
    <source>
        <dbReference type="Proteomes" id="UP000067448"/>
    </source>
</evidence>
<sequence>MIDDSGDRKDGTATAHLRRQWSGWPGKTYNGIVTVNAVPTDGRVHYPPHAHPNTPAHHFACGRPGWSCTSCLRSPCPRRS</sequence>
<proteinExistence type="predicted"/>
<reference evidence="1 2" key="2">
    <citation type="journal article" date="2016" name="Genome Announc.">
        <title>Draft Genome Sequences of Streptomyces scabiei S58, Streptomyces turgidiscabies T45, and Streptomyces acidiscabies a10, the Pathogens of Potato Common Scab, Isolated in Japan.</title>
        <authorList>
            <person name="Tomihama T."/>
            <person name="Nishi Y."/>
            <person name="Sakai M."/>
            <person name="Ikenaga M."/>
            <person name="Okubo T."/>
            <person name="Ikeda S."/>
        </authorList>
    </citation>
    <scope>NUCLEOTIDE SEQUENCE [LARGE SCALE GENOMIC DNA]</scope>
    <source>
        <strain evidence="1 2">S58</strain>
    </source>
</reference>
<evidence type="ECO:0000313" key="1">
    <source>
        <dbReference type="EMBL" id="GAQ64157.1"/>
    </source>
</evidence>
<dbReference type="EMBL" id="BCMM01000021">
    <property type="protein sequence ID" value="GAQ64157.1"/>
    <property type="molecule type" value="Genomic_DNA"/>
</dbReference>
<reference evidence="2" key="3">
    <citation type="submission" date="2016-02" db="EMBL/GenBank/DDBJ databases">
        <title>Draft genome of pathogenic Streptomyces sp. in Japan.</title>
        <authorList>
            <person name="Tomihama T."/>
            <person name="Ikenaga M."/>
            <person name="Sakai M."/>
            <person name="Okubo T."/>
            <person name="Ikeda S."/>
        </authorList>
    </citation>
    <scope>NUCLEOTIDE SEQUENCE [LARGE SCALE GENOMIC DNA]</scope>
    <source>
        <strain evidence="2">S58</strain>
    </source>
</reference>
<dbReference type="AlphaFoldDB" id="A0A100JR46"/>
<organism evidence="1 2">
    <name type="scientific">Streptomyces scabiei</name>
    <dbReference type="NCBI Taxonomy" id="1930"/>
    <lineage>
        <taxon>Bacteria</taxon>
        <taxon>Bacillati</taxon>
        <taxon>Actinomycetota</taxon>
        <taxon>Actinomycetes</taxon>
        <taxon>Kitasatosporales</taxon>
        <taxon>Streptomycetaceae</taxon>
        <taxon>Streptomyces</taxon>
    </lineage>
</organism>
<protein>
    <submittedName>
        <fullName evidence="1">Uncharacterized protein</fullName>
    </submittedName>
</protein>
<gene>
    <name evidence="1" type="ORF">SsS58_04550</name>
</gene>
<accession>A0A100JR46</accession>
<reference evidence="2" key="1">
    <citation type="submission" date="2015-11" db="EMBL/GenBank/DDBJ databases">
        <authorList>
            <consortium name="Cross-ministerial Strategic Innovation Promotion Program (SIP) consortium"/>
            <person name="Tomihama T."/>
            <person name="Ikenaga M."/>
            <person name="Sakai M."/>
            <person name="Okubo T."/>
            <person name="Ikeda S."/>
        </authorList>
    </citation>
    <scope>NUCLEOTIDE SEQUENCE [LARGE SCALE GENOMIC DNA]</scope>
    <source>
        <strain evidence="2">S58</strain>
    </source>
</reference>
<dbReference type="Proteomes" id="UP000067448">
    <property type="component" value="Unassembled WGS sequence"/>
</dbReference>
<name>A0A100JR46_STRSC</name>
<comment type="caution">
    <text evidence="1">The sequence shown here is derived from an EMBL/GenBank/DDBJ whole genome shotgun (WGS) entry which is preliminary data.</text>
</comment>